<keyword evidence="3" id="KW-1185">Reference proteome</keyword>
<feature type="chain" id="PRO_5045248734" description="DUF4440 domain-containing protein" evidence="1">
    <location>
        <begin position="31"/>
        <end position="264"/>
    </location>
</feature>
<organism evidence="2 3">
    <name type="scientific">Parerythrobacter lacustris</name>
    <dbReference type="NCBI Taxonomy" id="2969984"/>
    <lineage>
        <taxon>Bacteria</taxon>
        <taxon>Pseudomonadati</taxon>
        <taxon>Pseudomonadota</taxon>
        <taxon>Alphaproteobacteria</taxon>
        <taxon>Sphingomonadales</taxon>
        <taxon>Erythrobacteraceae</taxon>
        <taxon>Parerythrobacter</taxon>
    </lineage>
</organism>
<comment type="caution">
    <text evidence="2">The sequence shown here is derived from an EMBL/GenBank/DDBJ whole genome shotgun (WGS) entry which is preliminary data.</text>
</comment>
<proteinExistence type="predicted"/>
<keyword evidence="1" id="KW-0732">Signal</keyword>
<gene>
    <name evidence="2" type="ORF">NSO95_06055</name>
</gene>
<name>A0ABT1XPA3_9SPHN</name>
<dbReference type="Proteomes" id="UP001206067">
    <property type="component" value="Unassembled WGS sequence"/>
</dbReference>
<evidence type="ECO:0000256" key="1">
    <source>
        <dbReference type="SAM" id="SignalP"/>
    </source>
</evidence>
<protein>
    <recommendedName>
        <fullName evidence="4">DUF4440 domain-containing protein</fullName>
    </recommendedName>
</protein>
<accession>A0ABT1XPA3</accession>
<evidence type="ECO:0000313" key="3">
    <source>
        <dbReference type="Proteomes" id="UP001206067"/>
    </source>
</evidence>
<reference evidence="2 3" key="1">
    <citation type="submission" date="2022-08" db="EMBL/GenBank/DDBJ databases">
        <title>Polyphasic taxonomy analysis of Qipengyuania sp.RS5-5.</title>
        <authorList>
            <person name="Xamxidin M."/>
            <person name="Wu M."/>
        </authorList>
    </citation>
    <scope>NUCLEOTIDE SEQUENCE [LARGE SCALE GENOMIC DNA]</scope>
    <source>
        <strain evidence="2 3">RS5-5</strain>
    </source>
</reference>
<feature type="signal peptide" evidence="1">
    <location>
        <begin position="1"/>
        <end position="30"/>
    </location>
</feature>
<dbReference type="RefSeq" id="WP_257595266.1">
    <property type="nucleotide sequence ID" value="NZ_JANKHH010000003.1"/>
</dbReference>
<evidence type="ECO:0008006" key="4">
    <source>
        <dbReference type="Google" id="ProtNLM"/>
    </source>
</evidence>
<dbReference type="EMBL" id="JANKHH010000003">
    <property type="protein sequence ID" value="MCR2833500.1"/>
    <property type="molecule type" value="Genomic_DNA"/>
</dbReference>
<evidence type="ECO:0000313" key="2">
    <source>
        <dbReference type="EMBL" id="MCR2833500.1"/>
    </source>
</evidence>
<sequence length="264" mass="29302">MAFQALLRTALALSALLSIWISPLTGTATAQNAPPGLRNAISEEHAKRFIQCPDGARFRGELPGEMGVAERVTYRTEAFGGVSDADRLNGVTARYRVIWSANAERYKSAGRHGQTFAWRDWTSNSSPLGTVVFELRSGVWRIVRQDWRISTLVLHARPTLASCTTEWAYGQKQTPPVDPLKAYKERLVGKWAQEKGDCDGVAITFNSDGTVEFHPNGPKAFWRLESKNVLLMGSDDKWIRDEIDMETPGVIASTLHGTFVYLCG</sequence>